<evidence type="ECO:0000256" key="18">
    <source>
        <dbReference type="ARBA" id="ARBA00034519"/>
    </source>
</evidence>
<evidence type="ECO:0000256" key="6">
    <source>
        <dbReference type="ARBA" id="ARBA00013914"/>
    </source>
</evidence>
<dbReference type="InterPro" id="IPR006094">
    <property type="entry name" value="Oxid_FAD_bind_N"/>
</dbReference>
<protein>
    <recommendedName>
        <fullName evidence="6">AP-2 complex subunit sigma</fullName>
        <ecNumber evidence="5">1.1.3.37</ecNumber>
    </recommendedName>
    <alternativeName>
        <fullName evidence="15">Adaptin small chain</fullName>
    </alternativeName>
    <alternativeName>
        <fullName evidence="17">L-galactono-gamma-lactone oxidase</fullName>
    </alternativeName>
    <alternativeName>
        <fullName evidence="16">Sigma2-adaptin</fullName>
    </alternativeName>
</protein>
<dbReference type="InterPro" id="IPR007173">
    <property type="entry name" value="ALO_C"/>
</dbReference>
<dbReference type="InterPro" id="IPR036318">
    <property type="entry name" value="FAD-bd_PCMH-like_sf"/>
</dbReference>
<evidence type="ECO:0000256" key="11">
    <source>
        <dbReference type="ARBA" id="ARBA00023002"/>
    </source>
</evidence>
<keyword evidence="7" id="KW-0813">Transport</keyword>
<dbReference type="InterPro" id="IPR016169">
    <property type="entry name" value="FAD-bd_PCMH_sub2"/>
</dbReference>
<reference evidence="20 21" key="1">
    <citation type="submission" date="2024-05" db="EMBL/GenBank/DDBJ databases">
        <title>A draft genome resource for the thread blight pathogen Marasmius tenuissimus strain MS-2.</title>
        <authorList>
            <person name="Yulfo-Soto G.E."/>
            <person name="Baruah I.K."/>
            <person name="Amoako-Attah I."/>
            <person name="Bukari Y."/>
            <person name="Meinhardt L.W."/>
            <person name="Bailey B.A."/>
            <person name="Cohen S.P."/>
        </authorList>
    </citation>
    <scope>NUCLEOTIDE SEQUENCE [LARGE SCALE GENOMIC DNA]</scope>
    <source>
        <strain evidence="20 21">MS-2</strain>
    </source>
</reference>
<dbReference type="EMBL" id="JBBXMP010000204">
    <property type="protein sequence ID" value="KAL0059826.1"/>
    <property type="molecule type" value="Genomic_DNA"/>
</dbReference>
<dbReference type="InterPro" id="IPR016167">
    <property type="entry name" value="FAD-bd_PCMH_sub1"/>
</dbReference>
<feature type="domain" description="FAD-binding PCMH-type" evidence="19">
    <location>
        <begin position="26"/>
        <end position="201"/>
    </location>
</feature>
<dbReference type="InterPro" id="IPR022775">
    <property type="entry name" value="AP_mu_sigma_su"/>
</dbReference>
<organism evidence="20 21">
    <name type="scientific">Marasmius tenuissimus</name>
    <dbReference type="NCBI Taxonomy" id="585030"/>
    <lineage>
        <taxon>Eukaryota</taxon>
        <taxon>Fungi</taxon>
        <taxon>Dikarya</taxon>
        <taxon>Basidiomycota</taxon>
        <taxon>Agaricomycotina</taxon>
        <taxon>Agaricomycetes</taxon>
        <taxon>Agaricomycetidae</taxon>
        <taxon>Agaricales</taxon>
        <taxon>Marasmiineae</taxon>
        <taxon>Marasmiaceae</taxon>
        <taxon>Marasmius</taxon>
    </lineage>
</organism>
<evidence type="ECO:0000256" key="14">
    <source>
        <dbReference type="ARBA" id="ARBA00025487"/>
    </source>
</evidence>
<dbReference type="InterPro" id="IPR016635">
    <property type="entry name" value="AP_complex_ssu"/>
</dbReference>
<evidence type="ECO:0000256" key="7">
    <source>
        <dbReference type="ARBA" id="ARBA00022448"/>
    </source>
</evidence>
<proteinExistence type="inferred from homology"/>
<evidence type="ECO:0000256" key="10">
    <source>
        <dbReference type="ARBA" id="ARBA00022927"/>
    </source>
</evidence>
<evidence type="ECO:0000256" key="4">
    <source>
        <dbReference type="ARBA" id="ARBA00006972"/>
    </source>
</evidence>
<dbReference type="InterPro" id="IPR016166">
    <property type="entry name" value="FAD-bd_PCMH"/>
</dbReference>
<dbReference type="Gene3D" id="3.30.43.10">
    <property type="entry name" value="Uridine Diphospho-n-acetylenolpyruvylglucosamine Reductase, domain 2"/>
    <property type="match status" value="1"/>
</dbReference>
<dbReference type="CDD" id="cd14833">
    <property type="entry name" value="AP2_sigma"/>
    <property type="match status" value="1"/>
</dbReference>
<dbReference type="Gene3D" id="3.30.450.60">
    <property type="match status" value="1"/>
</dbReference>
<comment type="similarity">
    <text evidence="4">Belongs to the adaptor complexes small subunit family.</text>
</comment>
<evidence type="ECO:0000256" key="3">
    <source>
        <dbReference type="ARBA" id="ARBA00005083"/>
    </source>
</evidence>
<dbReference type="InterPro" id="IPR011012">
    <property type="entry name" value="Longin-like_dom_sf"/>
</dbReference>
<evidence type="ECO:0000256" key="13">
    <source>
        <dbReference type="ARBA" id="ARBA00023176"/>
    </source>
</evidence>
<keyword evidence="10" id="KW-0653">Protein transport</keyword>
<evidence type="ECO:0000313" key="21">
    <source>
        <dbReference type="Proteomes" id="UP001437256"/>
    </source>
</evidence>
<comment type="caution">
    <text evidence="20">The sequence shown here is derived from an EMBL/GenBank/DDBJ whole genome shotgun (WGS) entry which is preliminary data.</text>
</comment>
<evidence type="ECO:0000256" key="16">
    <source>
        <dbReference type="ARBA" id="ARBA00032648"/>
    </source>
</evidence>
<keyword evidence="21" id="KW-1185">Reference proteome</keyword>
<comment type="pathway">
    <text evidence="3">Cofactor biosynthesis; D-erythroascorbate biosynthesis; dehydro-D-arabinono-1,4-lactone from D-arabinose: step 2/2.</text>
</comment>
<comment type="subunit">
    <text evidence="18">Adaptor protein complex 2 (AP-2) is a heterotetramer composed of two large adaptins (alpha-type subunit apl3 and beta-type subunit apl1), a medium chain (mu-type subunit apm4) and a small adaptin (sigma-type subunit aps2).</text>
</comment>
<evidence type="ECO:0000256" key="12">
    <source>
        <dbReference type="ARBA" id="ARBA00023136"/>
    </source>
</evidence>
<dbReference type="SUPFAM" id="SSF64356">
    <property type="entry name" value="SNARE-like"/>
    <property type="match status" value="1"/>
</dbReference>
<dbReference type="Proteomes" id="UP001437256">
    <property type="component" value="Unassembled WGS sequence"/>
</dbReference>
<keyword evidence="13" id="KW-0168">Coated pit</keyword>
<dbReference type="Pfam" id="PF04030">
    <property type="entry name" value="ALO"/>
    <property type="match status" value="1"/>
</dbReference>
<dbReference type="InterPro" id="IPR027156">
    <property type="entry name" value="APS2"/>
</dbReference>
<comment type="subcellular location">
    <subcellularLocation>
        <location evidence="1">Cell membrane</location>
    </subcellularLocation>
    <subcellularLocation>
        <location evidence="2">Membrane</location>
        <location evidence="2">Coated pit</location>
        <topology evidence="2">Peripheral membrane protein</topology>
        <orientation evidence="2">Cytoplasmic side</orientation>
    </subcellularLocation>
</comment>
<comment type="function">
    <text evidence="14">Component of the adaptor complexes which link clathrin to receptors in coated vesicles. Clathrin-associated protein complexes are believed to interact with the cytoplasmic tails of membrane proteins, leading to their selection and concentration.</text>
</comment>
<name>A0ABR2ZDV1_9AGAR</name>
<evidence type="ECO:0000256" key="17">
    <source>
        <dbReference type="ARBA" id="ARBA00033418"/>
    </source>
</evidence>
<evidence type="ECO:0000256" key="5">
    <source>
        <dbReference type="ARBA" id="ARBA00013136"/>
    </source>
</evidence>
<dbReference type="Pfam" id="PF01217">
    <property type="entry name" value="Clat_adaptor_s"/>
    <property type="match status" value="1"/>
</dbReference>
<keyword evidence="9" id="KW-0254">Endocytosis</keyword>
<evidence type="ECO:0000256" key="15">
    <source>
        <dbReference type="ARBA" id="ARBA00030104"/>
    </source>
</evidence>
<evidence type="ECO:0000259" key="19">
    <source>
        <dbReference type="PROSITE" id="PS51387"/>
    </source>
</evidence>
<dbReference type="PANTHER" id="PTHR11753">
    <property type="entry name" value="ADAPTOR COMPLEXES SMALL SUBUNIT FAMILY"/>
    <property type="match status" value="1"/>
</dbReference>
<sequence>MWLTSGAEMVVAGEPYNTFDGPGHPACREVAKVYRPSSVQEIQNIVKNASDQGIPVRASGNGHMWYDTMCSDDPRTVIIKTDAVNGISDLTLTNGVGSVVIEAGVTFPQVADWLHDRGAALGYTLVNWNITVAGAMAMGAHRSSLREDSMVAAAALAIDIVNGKGELVHLEKSDTDEWKAATTSLGLLGIIVRIKYQVYSDYKVYANQTTLDEKDVLDGDIYAQISPYVTANYWWWPGQKKFHLRTYGVVDIDTRGNAFQSTFSVTETEANLAKGLLNLGQNVSFQNFAVETLFYGLWSAPNFRAGRYTDTHMTFSLVVLYPNTKPEWDYGLRGKTLELAIPMTQANKLLKRVRELFDQAANDGKAVTTTYRSGINIKFGKPFDDLLGQVTQRQGTVKADWSKGAIMFDFPSFVPTTGDGHRYNEEWYHTLATTLINEFPTRPHWTKNTREVFEQSVKNLDEQSLATFARVREQFDPNGTFKSVVELDVILTGIVAEPSQRNVRYLPNLHVRAKFISGPPSAGGSEACLFETNNVTAHAGWLCTMIRFILVQNRQGKTRLSKWYVPYDDDEKVRLRGEVHRLVAPRDQKYQSNFVEFRNYKIVYRRYAGLFFCVCVDANDNELAYLEAIHLFVEILDSFFDNVCELDLVFNFYKVYAILDEIFLAGEMEETSKDVVLSRLEELEKLE</sequence>
<accession>A0ABR2ZDV1</accession>
<keyword evidence="8" id="KW-1003">Cell membrane</keyword>
<dbReference type="EC" id="1.1.3.37" evidence="5"/>
<dbReference type="PROSITE" id="PS51387">
    <property type="entry name" value="FAD_PCMH"/>
    <property type="match status" value="1"/>
</dbReference>
<dbReference type="Pfam" id="PF01565">
    <property type="entry name" value="FAD_binding_4"/>
    <property type="match status" value="1"/>
</dbReference>
<dbReference type="Gene3D" id="3.30.465.10">
    <property type="match status" value="1"/>
</dbReference>
<evidence type="ECO:0000256" key="1">
    <source>
        <dbReference type="ARBA" id="ARBA00004236"/>
    </source>
</evidence>
<keyword evidence="11" id="KW-0560">Oxidoreductase</keyword>
<evidence type="ECO:0000313" key="20">
    <source>
        <dbReference type="EMBL" id="KAL0059826.1"/>
    </source>
</evidence>
<keyword evidence="12" id="KW-0472">Membrane</keyword>
<evidence type="ECO:0000256" key="2">
    <source>
        <dbReference type="ARBA" id="ARBA00004277"/>
    </source>
</evidence>
<dbReference type="SUPFAM" id="SSF56176">
    <property type="entry name" value="FAD-binding/transporter-associated domain-like"/>
    <property type="match status" value="1"/>
</dbReference>
<evidence type="ECO:0000256" key="8">
    <source>
        <dbReference type="ARBA" id="ARBA00022475"/>
    </source>
</evidence>
<gene>
    <name evidence="20" type="ORF">AAF712_013399</name>
</gene>
<evidence type="ECO:0000256" key="9">
    <source>
        <dbReference type="ARBA" id="ARBA00022583"/>
    </source>
</evidence>